<comment type="caution">
    <text evidence="9">The sequence shown here is derived from an EMBL/GenBank/DDBJ whole genome shotgun (WGS) entry which is preliminary data.</text>
</comment>
<comment type="similarity">
    <text evidence="2 5">Belongs to the acyl-CoA dehydrogenase family.</text>
</comment>
<comment type="cofactor">
    <cofactor evidence="1 5">
        <name>FAD</name>
        <dbReference type="ChEBI" id="CHEBI:57692"/>
    </cofactor>
</comment>
<dbReference type="InterPro" id="IPR009100">
    <property type="entry name" value="AcylCoA_DH/oxidase_NM_dom_sf"/>
</dbReference>
<dbReference type="Pfam" id="PF00441">
    <property type="entry name" value="Acyl-CoA_dh_1"/>
    <property type="match status" value="1"/>
</dbReference>
<evidence type="ECO:0000259" key="6">
    <source>
        <dbReference type="Pfam" id="PF00441"/>
    </source>
</evidence>
<feature type="domain" description="Acyl-CoA oxidase/dehydrogenase middle" evidence="7">
    <location>
        <begin position="182"/>
        <end position="273"/>
    </location>
</feature>
<keyword evidence="5" id="KW-0560">Oxidoreductase</keyword>
<dbReference type="Proteomes" id="UP000584374">
    <property type="component" value="Unassembled WGS sequence"/>
</dbReference>
<dbReference type="InterPro" id="IPR041504">
    <property type="entry name" value="AidB_N"/>
</dbReference>
<evidence type="ECO:0000256" key="2">
    <source>
        <dbReference type="ARBA" id="ARBA00009347"/>
    </source>
</evidence>
<dbReference type="SUPFAM" id="SSF56645">
    <property type="entry name" value="Acyl-CoA dehydrogenase NM domain-like"/>
    <property type="match status" value="1"/>
</dbReference>
<accession>A0A840Q9U6</accession>
<dbReference type="InterPro" id="IPR006091">
    <property type="entry name" value="Acyl-CoA_Oxase/DH_mid-dom"/>
</dbReference>
<evidence type="ECO:0000259" key="8">
    <source>
        <dbReference type="Pfam" id="PF18158"/>
    </source>
</evidence>
<evidence type="ECO:0000259" key="7">
    <source>
        <dbReference type="Pfam" id="PF02770"/>
    </source>
</evidence>
<keyword evidence="4 5" id="KW-0274">FAD</keyword>
<keyword evidence="10" id="KW-1185">Reference proteome</keyword>
<feature type="domain" description="Adaptive response protein AidB N-terminal" evidence="8">
    <location>
        <begin position="17"/>
        <end position="166"/>
    </location>
</feature>
<dbReference type="Gene3D" id="2.40.110.20">
    <property type="match status" value="1"/>
</dbReference>
<evidence type="ECO:0000313" key="10">
    <source>
        <dbReference type="Proteomes" id="UP000584374"/>
    </source>
</evidence>
<proteinExistence type="inferred from homology"/>
<dbReference type="Pfam" id="PF18158">
    <property type="entry name" value="AidB_N"/>
    <property type="match status" value="1"/>
</dbReference>
<dbReference type="InterPro" id="IPR036250">
    <property type="entry name" value="AcylCo_DH-like_C"/>
</dbReference>
<dbReference type="GO" id="GO:0003995">
    <property type="term" value="F:acyl-CoA dehydrogenase activity"/>
    <property type="evidence" value="ECO:0007669"/>
    <property type="project" value="InterPro"/>
</dbReference>
<evidence type="ECO:0000256" key="4">
    <source>
        <dbReference type="ARBA" id="ARBA00022827"/>
    </source>
</evidence>
<evidence type="ECO:0000256" key="1">
    <source>
        <dbReference type="ARBA" id="ARBA00001974"/>
    </source>
</evidence>
<dbReference type="Pfam" id="PF02770">
    <property type="entry name" value="Acyl-CoA_dh_M"/>
    <property type="match status" value="1"/>
</dbReference>
<dbReference type="InterPro" id="IPR052904">
    <property type="entry name" value="Acyl-CoA_dehydrogenase-like"/>
</dbReference>
<evidence type="ECO:0000256" key="5">
    <source>
        <dbReference type="RuleBase" id="RU362125"/>
    </source>
</evidence>
<gene>
    <name evidence="9" type="ORF">BJ970_001117</name>
</gene>
<dbReference type="PROSITE" id="PS00073">
    <property type="entry name" value="ACYL_COA_DH_2"/>
    <property type="match status" value="1"/>
</dbReference>
<evidence type="ECO:0000313" key="9">
    <source>
        <dbReference type="EMBL" id="MBB5153583.1"/>
    </source>
</evidence>
<dbReference type="AlphaFoldDB" id="A0A840Q9U6"/>
<dbReference type="EMBL" id="JACHIW010000001">
    <property type="protein sequence ID" value="MBB5153583.1"/>
    <property type="molecule type" value="Genomic_DNA"/>
</dbReference>
<dbReference type="Gene3D" id="6.10.250.600">
    <property type="match status" value="1"/>
</dbReference>
<evidence type="ECO:0000256" key="3">
    <source>
        <dbReference type="ARBA" id="ARBA00022630"/>
    </source>
</evidence>
<organism evidence="9 10">
    <name type="scientific">Saccharopolyspora phatthalungensis</name>
    <dbReference type="NCBI Taxonomy" id="664693"/>
    <lineage>
        <taxon>Bacteria</taxon>
        <taxon>Bacillati</taxon>
        <taxon>Actinomycetota</taxon>
        <taxon>Actinomycetes</taxon>
        <taxon>Pseudonocardiales</taxon>
        <taxon>Pseudonocardiaceae</taxon>
        <taxon>Saccharopolyspora</taxon>
    </lineage>
</organism>
<reference evidence="9 10" key="1">
    <citation type="submission" date="2020-08" db="EMBL/GenBank/DDBJ databases">
        <title>Sequencing the genomes of 1000 actinobacteria strains.</title>
        <authorList>
            <person name="Klenk H.-P."/>
        </authorList>
    </citation>
    <scope>NUCLEOTIDE SEQUENCE [LARGE SCALE GENOMIC DNA]</scope>
    <source>
        <strain evidence="9 10">DSM 45584</strain>
    </source>
</reference>
<dbReference type="PANTHER" id="PTHR42707:SF3">
    <property type="entry name" value="ACYL-COA DEHYDROGENASE AIDB-RELATED"/>
    <property type="match status" value="1"/>
</dbReference>
<feature type="domain" description="Acyl-CoA dehydrogenase/oxidase C-terminal" evidence="6">
    <location>
        <begin position="285"/>
        <end position="434"/>
    </location>
</feature>
<keyword evidence="3 5" id="KW-0285">Flavoprotein</keyword>
<dbReference type="InterPro" id="IPR009075">
    <property type="entry name" value="AcylCo_DH/oxidase_C"/>
</dbReference>
<dbReference type="InterPro" id="IPR006089">
    <property type="entry name" value="Acyl-CoA_DH_CS"/>
</dbReference>
<sequence length="546" mass="58334">MTLIDEPPAFSTHRVANQPPPLAGFDPLACDPALGAALTLYAVGDLTALAREAGSAAAREHGRLANEHPPELRTHDRYGSRIDEVDFHPSWHWLMSRAIDHGLHAAPWTQGPGAHLRRAAGFYLWSQVEAGHGCPISMTYSAVPALRYAPTLADQYEPKLTASAYEFGLRPPMEKTALLAGMSMTEKQGGSDVRANTTTAEPLADGSYRIVGHKWFTSAPMNDLFLTLAQAPGGLSCFLVPRVLPDGSRNEIRLQRLKDKLGNKSNASAEIEYAGAIGQLIGEAGRGVRCIIEMVSMTRLDCVLGAAANIRIALSEAAHHVQHRSAFGRRLADLPLMRNVVADLALESEAATTLAMRLAAAVEHGEDDLLRLALPAAKYYVCKRGPAVVAEALECLGGNGYVEESGMPRLYREAPLSSIWEGSGNVTALDLLRALDKQPSTLDAVFVELDAASGGNADYDAALRRLRGELAAPAPERARGLAELLALTLQASLLLRYAPAPVAEAFTATRLVAPGRTFGATSIPGARALLDRIAPTILLGDFNGSR</sequence>
<dbReference type="Gene3D" id="1.20.140.10">
    <property type="entry name" value="Butyryl-CoA Dehydrogenase, subunit A, domain 3"/>
    <property type="match status" value="1"/>
</dbReference>
<dbReference type="PANTHER" id="PTHR42707">
    <property type="entry name" value="ACYL-COA DEHYDROGENASE"/>
    <property type="match status" value="1"/>
</dbReference>
<name>A0A840Q9U6_9PSEU</name>
<dbReference type="RefSeq" id="WP_184724572.1">
    <property type="nucleotide sequence ID" value="NZ_JACHIW010000001.1"/>
</dbReference>
<dbReference type="SUPFAM" id="SSF47203">
    <property type="entry name" value="Acyl-CoA dehydrogenase C-terminal domain-like"/>
    <property type="match status" value="1"/>
</dbReference>
<protein>
    <submittedName>
        <fullName evidence="9">Putative acyl-CoA dehydrogenase</fullName>
    </submittedName>
</protein>